<dbReference type="EMBL" id="CAEZUP010000093">
    <property type="protein sequence ID" value="CAB4620063.1"/>
    <property type="molecule type" value="Genomic_DNA"/>
</dbReference>
<feature type="compositionally biased region" description="Polar residues" evidence="1">
    <location>
        <begin position="50"/>
        <end position="73"/>
    </location>
</feature>
<gene>
    <name evidence="2" type="ORF">UFOPK1835_01709</name>
</gene>
<name>A0A6J6I651_9ZZZZ</name>
<evidence type="ECO:0000313" key="2">
    <source>
        <dbReference type="EMBL" id="CAB4620063.1"/>
    </source>
</evidence>
<organism evidence="2">
    <name type="scientific">freshwater metagenome</name>
    <dbReference type="NCBI Taxonomy" id="449393"/>
    <lineage>
        <taxon>unclassified sequences</taxon>
        <taxon>metagenomes</taxon>
        <taxon>ecological metagenomes</taxon>
    </lineage>
</organism>
<dbReference type="AlphaFoldDB" id="A0A6J6I651"/>
<proteinExistence type="predicted"/>
<sequence>MPSTYSWMSSPTLQSLSTVTGFAVINSPTVVEPRTSICTTVLASARPMASMNQPRSISHTPDTMNPPNATTTPIPMSIQAMTLPSCAAISVALTRSVRIHMYDRKTLPPSSG</sequence>
<feature type="region of interest" description="Disordered" evidence="1">
    <location>
        <begin position="49"/>
        <end position="73"/>
    </location>
</feature>
<accession>A0A6J6I651</accession>
<protein>
    <submittedName>
        <fullName evidence="2">Unannotated protein</fullName>
    </submittedName>
</protein>
<reference evidence="2" key="1">
    <citation type="submission" date="2020-05" db="EMBL/GenBank/DDBJ databases">
        <authorList>
            <person name="Chiriac C."/>
            <person name="Salcher M."/>
            <person name="Ghai R."/>
            <person name="Kavagutti S V."/>
        </authorList>
    </citation>
    <scope>NUCLEOTIDE SEQUENCE</scope>
</reference>
<evidence type="ECO:0000256" key="1">
    <source>
        <dbReference type="SAM" id="MobiDB-lite"/>
    </source>
</evidence>